<feature type="chain" id="PRO_5046600778" evidence="2">
    <location>
        <begin position="22"/>
        <end position="239"/>
    </location>
</feature>
<comment type="caution">
    <text evidence="3">The sequence shown here is derived from an EMBL/GenBank/DDBJ whole genome shotgun (WGS) entry which is preliminary data.</text>
</comment>
<dbReference type="Proteomes" id="UP000584642">
    <property type="component" value="Unassembled WGS sequence"/>
</dbReference>
<proteinExistence type="predicted"/>
<gene>
    <name evidence="3" type="ORF">HND93_12920</name>
</gene>
<evidence type="ECO:0000256" key="2">
    <source>
        <dbReference type="SAM" id="SignalP"/>
    </source>
</evidence>
<dbReference type="RefSeq" id="WP_180282382.1">
    <property type="nucleotide sequence ID" value="NZ_JABFDB010000008.1"/>
</dbReference>
<feature type="region of interest" description="Disordered" evidence="1">
    <location>
        <begin position="173"/>
        <end position="214"/>
    </location>
</feature>
<dbReference type="PROSITE" id="PS51257">
    <property type="entry name" value="PROKAR_LIPOPROTEIN"/>
    <property type="match status" value="1"/>
</dbReference>
<protein>
    <submittedName>
        <fullName evidence="3">Uncharacterized protein</fullName>
    </submittedName>
</protein>
<sequence>MAHFIRLIALIAFSISLQACASITAGTTQSVAVDTTPVQQAACTVQNEKGQWTIARTPGIATVTKAYGPLSVQCRTEAGHSGSSSVQSTTAGAAFGNILAGGIIGAAVDMGSGAAYQYPAQVLVSMTPPANQPPPTAPAAALPAPSLALCRIGKIEEYREEDWCRQAGGKVIRVGPPPQPPSVTPANVAPSSPPSATPPTAGGSAPSNASQAGNCYLPDGRKEVTTLDVCTSKMGFIGA</sequence>
<feature type="signal peptide" evidence="2">
    <location>
        <begin position="1"/>
        <end position="21"/>
    </location>
</feature>
<keyword evidence="2" id="KW-0732">Signal</keyword>
<name>A0ABX2TBI7_9PROT</name>
<evidence type="ECO:0000256" key="1">
    <source>
        <dbReference type="SAM" id="MobiDB-lite"/>
    </source>
</evidence>
<keyword evidence="4" id="KW-1185">Reference proteome</keyword>
<evidence type="ECO:0000313" key="3">
    <source>
        <dbReference type="EMBL" id="NYZ20616.1"/>
    </source>
</evidence>
<organism evidence="3 4">
    <name type="scientific">Azospirillum oleiclasticum</name>
    <dbReference type="NCBI Taxonomy" id="2735135"/>
    <lineage>
        <taxon>Bacteria</taxon>
        <taxon>Pseudomonadati</taxon>
        <taxon>Pseudomonadota</taxon>
        <taxon>Alphaproteobacteria</taxon>
        <taxon>Rhodospirillales</taxon>
        <taxon>Azospirillaceae</taxon>
        <taxon>Azospirillum</taxon>
    </lineage>
</organism>
<accession>A0ABX2TBI7</accession>
<evidence type="ECO:0000313" key="4">
    <source>
        <dbReference type="Proteomes" id="UP000584642"/>
    </source>
</evidence>
<reference evidence="3 4" key="1">
    <citation type="submission" date="2020-05" db="EMBL/GenBank/DDBJ databases">
        <title>Azospirillum oleiclasticum sp. nov, a nitrogen-fixing and heavy crude oil-emulsifying bacterium isolated from the crude oil of Yumen Oilfield.</title>
        <authorList>
            <person name="Wu D."/>
            <person name="Cai M."/>
            <person name="Zhang X."/>
        </authorList>
    </citation>
    <scope>NUCLEOTIDE SEQUENCE [LARGE SCALE GENOMIC DNA]</scope>
    <source>
        <strain evidence="3 4">ROY-1-1-2</strain>
    </source>
</reference>
<dbReference type="EMBL" id="JABFDB010000008">
    <property type="protein sequence ID" value="NYZ20616.1"/>
    <property type="molecule type" value="Genomic_DNA"/>
</dbReference>
<feature type="compositionally biased region" description="Low complexity" evidence="1">
    <location>
        <begin position="198"/>
        <end position="207"/>
    </location>
</feature>